<dbReference type="Pfam" id="PF12158">
    <property type="entry name" value="DUF3592"/>
    <property type="match status" value="1"/>
</dbReference>
<dbReference type="EMBL" id="ATMH01007426">
    <property type="protein sequence ID" value="EPY23843.1"/>
    <property type="molecule type" value="Genomic_DNA"/>
</dbReference>
<organism evidence="5 7">
    <name type="scientific">Strigomonas culicis</name>
    <dbReference type="NCBI Taxonomy" id="28005"/>
    <lineage>
        <taxon>Eukaryota</taxon>
        <taxon>Discoba</taxon>
        <taxon>Euglenozoa</taxon>
        <taxon>Kinetoplastea</taxon>
        <taxon>Metakinetoplastina</taxon>
        <taxon>Trypanosomatida</taxon>
        <taxon>Trypanosomatidae</taxon>
        <taxon>Strigomonadinae</taxon>
        <taxon>Strigomonas</taxon>
    </lineage>
</organism>
<comment type="caution">
    <text evidence="5">The sequence shown here is derived from an EMBL/GenBank/DDBJ whole genome shotgun (WGS) entry which is preliminary data.</text>
</comment>
<evidence type="ECO:0000313" key="6">
    <source>
        <dbReference type="EMBL" id="EPY24942.1"/>
    </source>
</evidence>
<feature type="region of interest" description="Disordered" evidence="1">
    <location>
        <begin position="197"/>
        <end position="223"/>
    </location>
</feature>
<evidence type="ECO:0000256" key="2">
    <source>
        <dbReference type="SAM" id="Phobius"/>
    </source>
</evidence>
<dbReference type="OrthoDB" id="276026at2759"/>
<keyword evidence="7" id="KW-1185">Reference proteome</keyword>
<reference evidence="5 7" key="1">
    <citation type="journal article" date="2013" name="PLoS ONE">
        <title>Predicting the Proteins of Angomonas deanei, Strigomonas culicis and Their Respective Endosymbionts Reveals New Aspects of the Trypanosomatidae Family.</title>
        <authorList>
            <person name="Motta M.C."/>
            <person name="Martins A.C."/>
            <person name="de Souza S.S."/>
            <person name="Catta-Preta C.M."/>
            <person name="Silva R."/>
            <person name="Klein C.C."/>
            <person name="de Almeida L.G."/>
            <person name="de Lima Cunha O."/>
            <person name="Ciapina L.P."/>
            <person name="Brocchi M."/>
            <person name="Colabardini A.C."/>
            <person name="de Araujo Lima B."/>
            <person name="Machado C.R."/>
            <person name="de Almeida Soares C.M."/>
            <person name="Probst C.M."/>
            <person name="de Menezes C.B."/>
            <person name="Thompson C.E."/>
            <person name="Bartholomeu D.C."/>
            <person name="Gradia D.F."/>
            <person name="Pavoni D.P."/>
            <person name="Grisard E.C."/>
            <person name="Fantinatti-Garboggini F."/>
            <person name="Marchini F.K."/>
            <person name="Rodrigues-Luiz G.F."/>
            <person name="Wagner G."/>
            <person name="Goldman G.H."/>
            <person name="Fietto J.L."/>
            <person name="Elias M.C."/>
            <person name="Goldman M.H."/>
            <person name="Sagot M.F."/>
            <person name="Pereira M."/>
            <person name="Stoco P.H."/>
            <person name="de Mendonca-Neto R.P."/>
            <person name="Teixeira S.M."/>
            <person name="Maciel T.E."/>
            <person name="de Oliveira Mendes T.A."/>
            <person name="Urmenyi T.P."/>
            <person name="de Souza W."/>
            <person name="Schenkman S."/>
            <person name="de Vasconcelos A.T."/>
        </authorList>
    </citation>
    <scope>NUCLEOTIDE SEQUENCE [LARGE SCALE GENOMIC DNA]</scope>
</reference>
<evidence type="ECO:0000313" key="4">
    <source>
        <dbReference type="EMBL" id="EPY23544.1"/>
    </source>
</evidence>
<keyword evidence="2" id="KW-0812">Transmembrane</keyword>
<evidence type="ECO:0000256" key="1">
    <source>
        <dbReference type="SAM" id="MobiDB-lite"/>
    </source>
</evidence>
<name>S9U4G9_9TRYP</name>
<accession>S9U4G9</accession>
<proteinExistence type="predicted"/>
<dbReference type="Proteomes" id="UP000015354">
    <property type="component" value="Unassembled WGS sequence"/>
</dbReference>
<evidence type="ECO:0000313" key="5">
    <source>
        <dbReference type="EMBL" id="EPY23843.1"/>
    </source>
</evidence>
<dbReference type="AlphaFoldDB" id="S9U4G9"/>
<keyword evidence="2" id="KW-1133">Transmembrane helix</keyword>
<sequence>MSTGRIYRFIFGKEQPQWLWDLALEIRLPALCLIGVVVVNTRCYNDALTSYQANSRWGITRGKLLELHKLNYRYIAVPRYSVKYEYEVDGKHYVSTRATTGSPYRNWMEGFYNDTITEAQYLQAIPVLRVGEGCTVFYDKKNPGAHSALAHGANSFEISFIAFFAVFPLLMGYFMKSHFWMLKKAYLPNKKIRVRFPAYDHPQPPPPPPKEPQQISKVPPPKE</sequence>
<reference evidence="5" key="2">
    <citation type="submission" date="2013-03" db="EMBL/GenBank/DDBJ databases">
        <authorList>
            <person name="Motta M.C.M."/>
            <person name="Martins A.C.A."/>
            <person name="Preta C.M.C.C."/>
            <person name="Silva R."/>
            <person name="de Souza S.S."/>
            <person name="Klein C.C."/>
            <person name="de Almeida L.G.P."/>
            <person name="Cunha O.L."/>
            <person name="Colabardini A.C."/>
            <person name="Lima B.A."/>
            <person name="Machado C.R."/>
            <person name="Soares C.M.A."/>
            <person name="de Menezes C.B.A."/>
            <person name="Bartolomeu D.C."/>
            <person name="Grisard E.C."/>
            <person name="Fantinatti-Garboggini F."/>
            <person name="Rodrigues-Luiz G.F."/>
            <person name="Wagner G."/>
            <person name="Goldman G.H."/>
            <person name="Fietto J.L.R."/>
            <person name="Ciapina L.P."/>
            <person name="Brocchi M."/>
            <person name="Elias M.C."/>
            <person name="Goldman M.H.S."/>
            <person name="Sagot M.-F."/>
            <person name="Pereira M."/>
            <person name="Stoco P.H."/>
            <person name="Teixeira S.M.R."/>
            <person name="de Mendonca-Neto R.P."/>
            <person name="Maciel T.E.F."/>
            <person name="Mendes T.A.O."/>
            <person name="Urmenyi T.P."/>
            <person name="Teixeira M.M.G."/>
            <person name="de Camargo E.F.P."/>
            <person name="de Sousa W."/>
            <person name="Schenkman S."/>
            <person name="de Vasconcelos A.T.R."/>
        </authorList>
    </citation>
    <scope>NUCLEOTIDE SEQUENCE</scope>
</reference>
<dbReference type="EMBL" id="ATMH01007666">
    <property type="protein sequence ID" value="EPY23544.1"/>
    <property type="molecule type" value="Genomic_DNA"/>
</dbReference>
<evidence type="ECO:0000313" key="7">
    <source>
        <dbReference type="Proteomes" id="UP000015354"/>
    </source>
</evidence>
<feature type="transmembrane region" description="Helical" evidence="2">
    <location>
        <begin position="158"/>
        <end position="175"/>
    </location>
</feature>
<dbReference type="InterPro" id="IPR021994">
    <property type="entry name" value="DUF3592"/>
</dbReference>
<feature type="domain" description="DUF3592" evidence="3">
    <location>
        <begin position="78"/>
        <end position="152"/>
    </location>
</feature>
<dbReference type="EMBL" id="ATMH01006927">
    <property type="protein sequence ID" value="EPY24942.1"/>
    <property type="molecule type" value="Genomic_DNA"/>
</dbReference>
<protein>
    <recommendedName>
        <fullName evidence="3">DUF3592 domain-containing protein</fullName>
    </recommendedName>
</protein>
<feature type="compositionally biased region" description="Pro residues" evidence="1">
    <location>
        <begin position="202"/>
        <end position="211"/>
    </location>
</feature>
<gene>
    <name evidence="6" type="ORF">STCU_06927</name>
    <name evidence="5" type="ORF">STCU_07426</name>
    <name evidence="4" type="ORF">STCU_07666</name>
</gene>
<evidence type="ECO:0000259" key="3">
    <source>
        <dbReference type="Pfam" id="PF12158"/>
    </source>
</evidence>
<keyword evidence="2" id="KW-0472">Membrane</keyword>